<sequence>MATHSQVEIPLLGDPSPPITNFRRRRIWIAATVSALLCLGPILVIVFDSGDGNQGGIRFGSTEGPEIVESEVGVVAADDWRCSNIGVEALRAGGHAVDAAVAAALCLGIVHPFSSGIGGGAFMVAWPAGSSSADTYDSRETAPAAASEVTNFNTYVLLSCCSVQSSITAASFGAAVGGGGDWPVGGSSRFRTGAGSSGSKQSGLCRFQGTVGINRSNVIGRRLFARRSETFVPPNTGADLEGGPMDTGTPIIFQNR</sequence>
<feature type="region of interest" description="Disordered" evidence="1">
    <location>
        <begin position="234"/>
        <end position="256"/>
    </location>
</feature>
<organism evidence="3 4">
    <name type="scientific">Platanthera guangdongensis</name>
    <dbReference type="NCBI Taxonomy" id="2320717"/>
    <lineage>
        <taxon>Eukaryota</taxon>
        <taxon>Viridiplantae</taxon>
        <taxon>Streptophyta</taxon>
        <taxon>Embryophyta</taxon>
        <taxon>Tracheophyta</taxon>
        <taxon>Spermatophyta</taxon>
        <taxon>Magnoliopsida</taxon>
        <taxon>Liliopsida</taxon>
        <taxon>Asparagales</taxon>
        <taxon>Orchidaceae</taxon>
        <taxon>Orchidoideae</taxon>
        <taxon>Orchideae</taxon>
        <taxon>Orchidinae</taxon>
        <taxon>Platanthera</taxon>
    </lineage>
</organism>
<keyword evidence="4" id="KW-1185">Reference proteome</keyword>
<evidence type="ECO:0000313" key="3">
    <source>
        <dbReference type="EMBL" id="KAK8959591.1"/>
    </source>
</evidence>
<reference evidence="3 4" key="1">
    <citation type="journal article" date="2022" name="Nat. Plants">
        <title>Genomes of leafy and leafless Platanthera orchids illuminate the evolution of mycoheterotrophy.</title>
        <authorList>
            <person name="Li M.H."/>
            <person name="Liu K.W."/>
            <person name="Li Z."/>
            <person name="Lu H.C."/>
            <person name="Ye Q.L."/>
            <person name="Zhang D."/>
            <person name="Wang J.Y."/>
            <person name="Li Y.F."/>
            <person name="Zhong Z.M."/>
            <person name="Liu X."/>
            <person name="Yu X."/>
            <person name="Liu D.K."/>
            <person name="Tu X.D."/>
            <person name="Liu B."/>
            <person name="Hao Y."/>
            <person name="Liao X.Y."/>
            <person name="Jiang Y.T."/>
            <person name="Sun W.H."/>
            <person name="Chen J."/>
            <person name="Chen Y.Q."/>
            <person name="Ai Y."/>
            <person name="Zhai J.W."/>
            <person name="Wu S.S."/>
            <person name="Zhou Z."/>
            <person name="Hsiao Y.Y."/>
            <person name="Wu W.L."/>
            <person name="Chen Y.Y."/>
            <person name="Lin Y.F."/>
            <person name="Hsu J.L."/>
            <person name="Li C.Y."/>
            <person name="Wang Z.W."/>
            <person name="Zhao X."/>
            <person name="Zhong W.Y."/>
            <person name="Ma X.K."/>
            <person name="Ma L."/>
            <person name="Huang J."/>
            <person name="Chen G.Z."/>
            <person name="Huang M.Z."/>
            <person name="Huang L."/>
            <person name="Peng D.H."/>
            <person name="Luo Y.B."/>
            <person name="Zou S.Q."/>
            <person name="Chen S.P."/>
            <person name="Lan S."/>
            <person name="Tsai W.C."/>
            <person name="Van de Peer Y."/>
            <person name="Liu Z.J."/>
        </authorList>
    </citation>
    <scope>NUCLEOTIDE SEQUENCE [LARGE SCALE GENOMIC DNA]</scope>
    <source>
        <strain evidence="3">Lor288</strain>
    </source>
</reference>
<dbReference type="Pfam" id="PF01019">
    <property type="entry name" value="G_glu_transpept"/>
    <property type="match status" value="1"/>
</dbReference>
<dbReference type="Proteomes" id="UP001412067">
    <property type="component" value="Unassembled WGS sequence"/>
</dbReference>
<evidence type="ECO:0000256" key="1">
    <source>
        <dbReference type="SAM" id="MobiDB-lite"/>
    </source>
</evidence>
<gene>
    <name evidence="3" type="primary">GGT3</name>
    <name evidence="3" type="ORF">KSP40_PGU012276</name>
</gene>
<comment type="caution">
    <text evidence="3">The sequence shown here is derived from an EMBL/GenBank/DDBJ whole genome shotgun (WGS) entry which is preliminary data.</text>
</comment>
<dbReference type="InterPro" id="IPR000101">
    <property type="entry name" value="GGT_peptidase"/>
</dbReference>
<dbReference type="PANTHER" id="PTHR11686">
    <property type="entry name" value="GAMMA GLUTAMYL TRANSPEPTIDASE"/>
    <property type="match status" value="1"/>
</dbReference>
<feature type="transmembrane region" description="Helical" evidence="2">
    <location>
        <begin position="27"/>
        <end position="47"/>
    </location>
</feature>
<evidence type="ECO:0000256" key="2">
    <source>
        <dbReference type="SAM" id="Phobius"/>
    </source>
</evidence>
<dbReference type="SUPFAM" id="SSF56235">
    <property type="entry name" value="N-terminal nucleophile aminohydrolases (Ntn hydrolases)"/>
    <property type="match status" value="1"/>
</dbReference>
<dbReference type="InterPro" id="IPR029055">
    <property type="entry name" value="Ntn_hydrolases_N"/>
</dbReference>
<protein>
    <submittedName>
        <fullName evidence="3">Gamma-glutamyltranspeptidase 3</fullName>
    </submittedName>
</protein>
<name>A0ABR2M6M0_9ASPA</name>
<keyword evidence="2" id="KW-0472">Membrane</keyword>
<dbReference type="EMBL" id="JBBWWR010000011">
    <property type="protein sequence ID" value="KAK8959591.1"/>
    <property type="molecule type" value="Genomic_DNA"/>
</dbReference>
<accession>A0ABR2M6M0</accession>
<keyword evidence="2" id="KW-0812">Transmembrane</keyword>
<proteinExistence type="predicted"/>
<keyword evidence="2" id="KW-1133">Transmembrane helix</keyword>
<evidence type="ECO:0000313" key="4">
    <source>
        <dbReference type="Proteomes" id="UP001412067"/>
    </source>
</evidence>
<dbReference type="PANTHER" id="PTHR11686:SF9">
    <property type="entry name" value="RE13973P"/>
    <property type="match status" value="1"/>
</dbReference>